<name>A0A6M4H3J4_9PROT</name>
<dbReference type="Proteomes" id="UP000503096">
    <property type="component" value="Chromosome"/>
</dbReference>
<gene>
    <name evidence="3" type="ORF">DSM104440_00889</name>
</gene>
<feature type="signal peptide" evidence="2">
    <location>
        <begin position="1"/>
        <end position="21"/>
    </location>
</feature>
<dbReference type="KEGG" id="upl:DSM104440_00889"/>
<evidence type="ECO:0000256" key="2">
    <source>
        <dbReference type="SAM" id="SignalP"/>
    </source>
</evidence>
<dbReference type="RefSeq" id="WP_171160884.1">
    <property type="nucleotide sequence ID" value="NZ_CP053073.1"/>
</dbReference>
<feature type="compositionally biased region" description="Low complexity" evidence="1">
    <location>
        <begin position="189"/>
        <end position="202"/>
    </location>
</feature>
<protein>
    <submittedName>
        <fullName evidence="3">Uncharacterized protein</fullName>
    </submittedName>
</protein>
<keyword evidence="2" id="KW-0732">Signal</keyword>
<keyword evidence="4" id="KW-1185">Reference proteome</keyword>
<sequence length="267" mass="28612">MKRLKLLIAALAAAGAIPAHAVGHLADVRAFDRAQGIELPVYWHEGRAYVVGRPGNEYQVSVRNQAGEDLLAVVSVDGVNVLNGETAAASQGGYVLANWESLGIKGWRKSTQQTAAFYFTSLGDSYAGRTGRPDNVGVIGAALFRRMAPPPPPPAAMAPDMLSSLPEERHRNDYQRKESGAGTVESRRAPASPSPSLADAGPLGTGHGRREYSPVRTVTFQRATDQPAEMVTIYYDSHRNLVARGILKEAPAPRNPLPFPGWVPDPA</sequence>
<organism evidence="3 4">
    <name type="scientific">Usitatibacter palustris</name>
    <dbReference type="NCBI Taxonomy" id="2732487"/>
    <lineage>
        <taxon>Bacteria</taxon>
        <taxon>Pseudomonadati</taxon>
        <taxon>Pseudomonadota</taxon>
        <taxon>Betaproteobacteria</taxon>
        <taxon>Nitrosomonadales</taxon>
        <taxon>Usitatibacteraceae</taxon>
        <taxon>Usitatibacter</taxon>
    </lineage>
</organism>
<dbReference type="AlphaFoldDB" id="A0A6M4H3J4"/>
<dbReference type="EMBL" id="CP053073">
    <property type="protein sequence ID" value="QJR14096.1"/>
    <property type="molecule type" value="Genomic_DNA"/>
</dbReference>
<evidence type="ECO:0000313" key="3">
    <source>
        <dbReference type="EMBL" id="QJR14096.1"/>
    </source>
</evidence>
<evidence type="ECO:0000313" key="4">
    <source>
        <dbReference type="Proteomes" id="UP000503096"/>
    </source>
</evidence>
<feature type="chain" id="PRO_5026954253" evidence="2">
    <location>
        <begin position="22"/>
        <end position="267"/>
    </location>
</feature>
<feature type="region of interest" description="Disordered" evidence="1">
    <location>
        <begin position="172"/>
        <end position="214"/>
    </location>
</feature>
<evidence type="ECO:0000256" key="1">
    <source>
        <dbReference type="SAM" id="MobiDB-lite"/>
    </source>
</evidence>
<reference evidence="3 4" key="1">
    <citation type="submission" date="2020-04" db="EMBL/GenBank/DDBJ databases">
        <title>Usitatibacter rugosus gen. nov., sp. nov. and Usitatibacter palustris sp. nov., novel members of Usitatibacteraceae fam. nov. within the order Nitrosomonadales isolated from soil.</title>
        <authorList>
            <person name="Huber K.J."/>
            <person name="Neumann-Schaal M."/>
            <person name="Geppert A."/>
            <person name="Luckner M."/>
            <person name="Wanner G."/>
            <person name="Overmann J."/>
        </authorList>
    </citation>
    <scope>NUCLEOTIDE SEQUENCE [LARGE SCALE GENOMIC DNA]</scope>
    <source>
        <strain evidence="3 4">Swamp67</strain>
    </source>
</reference>
<dbReference type="InParanoid" id="A0A6M4H3J4"/>
<accession>A0A6M4H3J4</accession>
<proteinExistence type="predicted"/>